<dbReference type="SMART" id="SM00116">
    <property type="entry name" value="CBS"/>
    <property type="match status" value="2"/>
</dbReference>
<evidence type="ECO:0000313" key="3">
    <source>
        <dbReference type="EMBL" id="AKT39881.1"/>
    </source>
</evidence>
<dbReference type="Gene3D" id="3.10.580.10">
    <property type="entry name" value="CBS-domain"/>
    <property type="match status" value="1"/>
</dbReference>
<keyword evidence="1" id="KW-0129">CBS domain</keyword>
<dbReference type="PROSITE" id="PS51371">
    <property type="entry name" value="CBS"/>
    <property type="match status" value="2"/>
</dbReference>
<protein>
    <recommendedName>
        <fullName evidence="2">CBS domain-containing protein</fullName>
    </recommendedName>
</protein>
<dbReference type="OrthoDB" id="240589at2"/>
<gene>
    <name evidence="3" type="ORF">CMC5_040320</name>
</gene>
<dbReference type="Gene3D" id="3.30.590.20">
    <property type="match status" value="1"/>
</dbReference>
<reference evidence="3 4" key="1">
    <citation type="submission" date="2015-07" db="EMBL/GenBank/DDBJ databases">
        <title>Genome analysis of myxobacterium Chondromyces crocatus Cm c5 reveals a high potential for natural compound synthesis and the genetic basis for the loss of fruiting body formation.</title>
        <authorList>
            <person name="Zaburannyi N."/>
            <person name="Bunk B."/>
            <person name="Maier J."/>
            <person name="Overmann J."/>
            <person name="Mueller R."/>
        </authorList>
    </citation>
    <scope>NUCLEOTIDE SEQUENCE [LARGE SCALE GENOMIC DNA]</scope>
    <source>
        <strain evidence="3 4">Cm c5</strain>
    </source>
</reference>
<dbReference type="InterPro" id="IPR014746">
    <property type="entry name" value="Gln_synth/guanido_kin_cat_dom"/>
</dbReference>
<sequence length="662" mass="73239">MGEQKIAEGTDEQQQQVFVKALLSDILALEQMLEGDRIEANVRRIGAEQEMFLVDRSFGPAPIAEALLERVEDPRLTTEIGRFNLEANLSPLAFRGDCFRRLEAEMKELCGLASKAAHELEAEVLLTGILPTLRIGDLGIENLTQRPRYQALNSALCKLRGSDFHLRIEGLDELEATHDNVMFESCNTSFQVHLQVGAKEFAPLYNLAQAVTGPVLAAAVNSPVLLGRRLWHETRIALFARSIDLRPAEQAQRAQQPRAQFGERWVDESVLEIFREDIARFRVVVISDAEEDPREVLARGEAPALRALRIHNGTVYRWNRPCYGVGDGVPHLRIENRVLPSGPTLLDEVANAAFFLGLMAGLSREFPRVDRRMAFADAKMNFFAAARHGLKAQFTWMDGKSFTAPALILEELLPRAREGLRAEGVDAADVDHYLGVLEERVRSGQTGAQWALSSLAAMEREGKGMQDAQDRALCAAMLEQQQRGAPVHDWPLARVPDDPVALVESYRTVAQIMTTDLFTLRPDDIVDLAASVMDWRHMRHVPVEEDGRLVGVVSYRDLVRLVASGLPDRAEKAAEVGAPSSTPKPVTVASIMHVEPVHATPEMPTLSAMQLMREHGIGCLPVVDGGRLVGIVTEADLLDVASRLLERALKEASSSLERSSRP</sequence>
<dbReference type="Pfam" id="PF00571">
    <property type="entry name" value="CBS"/>
    <property type="match status" value="2"/>
</dbReference>
<keyword evidence="4" id="KW-1185">Reference proteome</keyword>
<evidence type="ECO:0000256" key="1">
    <source>
        <dbReference type="PROSITE-ProRule" id="PRU00703"/>
    </source>
</evidence>
<dbReference type="InterPro" id="IPR046342">
    <property type="entry name" value="CBS_dom_sf"/>
</dbReference>
<dbReference type="CDD" id="cd04584">
    <property type="entry name" value="CBS_pair_AcuB_like"/>
    <property type="match status" value="1"/>
</dbReference>
<dbReference type="KEGG" id="ccro:CMC5_040320"/>
<dbReference type="PANTHER" id="PTHR36510:SF3">
    <property type="entry name" value="CONSERVED PROTEIN"/>
    <property type="match status" value="1"/>
</dbReference>
<dbReference type="STRING" id="52.CMC5_040320"/>
<dbReference type="EMBL" id="CP012159">
    <property type="protein sequence ID" value="AKT39881.1"/>
    <property type="molecule type" value="Genomic_DNA"/>
</dbReference>
<feature type="domain" description="CBS" evidence="2">
    <location>
        <begin position="592"/>
        <end position="649"/>
    </location>
</feature>
<feature type="domain" description="CBS" evidence="2">
    <location>
        <begin position="513"/>
        <end position="569"/>
    </location>
</feature>
<dbReference type="InterPro" id="IPR000644">
    <property type="entry name" value="CBS_dom"/>
</dbReference>
<dbReference type="SUPFAM" id="SSF54631">
    <property type="entry name" value="CBS-domain pair"/>
    <property type="match status" value="1"/>
</dbReference>
<dbReference type="InterPro" id="IPR050141">
    <property type="entry name" value="GCL_type2/YbdK_subfam"/>
</dbReference>
<dbReference type="SUPFAM" id="SSF55931">
    <property type="entry name" value="Glutamine synthetase/guanido kinase"/>
    <property type="match status" value="1"/>
</dbReference>
<accession>A0A0K1EG84</accession>
<dbReference type="RefSeq" id="WP_050431883.1">
    <property type="nucleotide sequence ID" value="NZ_CP012159.1"/>
</dbReference>
<name>A0A0K1EG84_CHOCO</name>
<dbReference type="GO" id="GO:0016879">
    <property type="term" value="F:ligase activity, forming carbon-nitrogen bonds"/>
    <property type="evidence" value="ECO:0007669"/>
    <property type="project" value="TreeGrafter"/>
</dbReference>
<evidence type="ECO:0000259" key="2">
    <source>
        <dbReference type="PROSITE" id="PS51371"/>
    </source>
</evidence>
<dbReference type="Pfam" id="PF04107">
    <property type="entry name" value="GCS2"/>
    <property type="match status" value="1"/>
</dbReference>
<proteinExistence type="predicted"/>
<dbReference type="PATRIC" id="fig|52.7.peg.4442"/>
<dbReference type="AlphaFoldDB" id="A0A0K1EG84"/>
<organism evidence="3 4">
    <name type="scientific">Chondromyces crocatus</name>
    <dbReference type="NCBI Taxonomy" id="52"/>
    <lineage>
        <taxon>Bacteria</taxon>
        <taxon>Pseudomonadati</taxon>
        <taxon>Myxococcota</taxon>
        <taxon>Polyangia</taxon>
        <taxon>Polyangiales</taxon>
        <taxon>Polyangiaceae</taxon>
        <taxon>Chondromyces</taxon>
    </lineage>
</organism>
<dbReference type="InterPro" id="IPR006336">
    <property type="entry name" value="GCS2"/>
</dbReference>
<evidence type="ECO:0000313" key="4">
    <source>
        <dbReference type="Proteomes" id="UP000067626"/>
    </source>
</evidence>
<dbReference type="Proteomes" id="UP000067626">
    <property type="component" value="Chromosome"/>
</dbReference>
<dbReference type="PANTHER" id="PTHR36510">
    <property type="entry name" value="GLUTAMATE--CYSTEINE LIGASE 2-RELATED"/>
    <property type="match status" value="1"/>
</dbReference>